<evidence type="ECO:0000313" key="1">
    <source>
        <dbReference type="EMBL" id="ABB14745.1"/>
    </source>
</evidence>
<dbReference type="STRING" id="246194.CHY_2177"/>
<dbReference type="OrthoDB" id="2365850at2"/>
<dbReference type="HOGENOM" id="CLU_2895710_0_0_9"/>
<proteinExistence type="predicted"/>
<reference evidence="1 2" key="1">
    <citation type="journal article" date="2005" name="PLoS Genet.">
        <title>Life in hot carbon monoxide: the complete genome sequence of Carboxydothermus hydrogenoformans Z-2901.</title>
        <authorList>
            <person name="Wu M."/>
            <person name="Ren Q."/>
            <person name="Durkin A.S."/>
            <person name="Daugherty S.C."/>
            <person name="Brinkac L.M."/>
            <person name="Dodson R.J."/>
            <person name="Madupu R."/>
            <person name="Sullivan S.A."/>
            <person name="Kolonay J.F."/>
            <person name="Haft D.H."/>
            <person name="Nelson W.C."/>
            <person name="Tallon L.J."/>
            <person name="Jones K.M."/>
            <person name="Ulrich L.E."/>
            <person name="Gonzalez J.M."/>
            <person name="Zhulin I.B."/>
            <person name="Robb F.T."/>
            <person name="Eisen J.A."/>
        </authorList>
    </citation>
    <scope>NUCLEOTIDE SEQUENCE [LARGE SCALE GENOMIC DNA]</scope>
    <source>
        <strain evidence="2">ATCC BAA-161 / DSM 6008 / Z-2901</strain>
    </source>
</reference>
<sequence>MEWLKKLLKSKGVADEVIQTVVAAAEEKFKNFIPKHRFSIFNPASSPKKRSSVVPRFLLSHT</sequence>
<evidence type="ECO:0000313" key="2">
    <source>
        <dbReference type="Proteomes" id="UP000002706"/>
    </source>
</evidence>
<name>Q3AA43_CARHZ</name>
<dbReference type="InParanoid" id="Q3AA43"/>
<dbReference type="RefSeq" id="WP_011345064.1">
    <property type="nucleotide sequence ID" value="NC_007503.1"/>
</dbReference>
<dbReference type="EMBL" id="CP000141">
    <property type="protein sequence ID" value="ABB14745.1"/>
    <property type="molecule type" value="Genomic_DNA"/>
</dbReference>
<dbReference type="KEGG" id="chy:CHY_2177"/>
<accession>Q3AA43</accession>
<gene>
    <name evidence="1" type="ordered locus">CHY_2177</name>
</gene>
<keyword evidence="2" id="KW-1185">Reference proteome</keyword>
<dbReference type="Proteomes" id="UP000002706">
    <property type="component" value="Chromosome"/>
</dbReference>
<organism evidence="1 2">
    <name type="scientific">Carboxydothermus hydrogenoformans (strain ATCC BAA-161 / DSM 6008 / Z-2901)</name>
    <dbReference type="NCBI Taxonomy" id="246194"/>
    <lineage>
        <taxon>Bacteria</taxon>
        <taxon>Bacillati</taxon>
        <taxon>Bacillota</taxon>
        <taxon>Clostridia</taxon>
        <taxon>Thermoanaerobacterales</taxon>
        <taxon>Thermoanaerobacteraceae</taxon>
        <taxon>Carboxydothermus</taxon>
    </lineage>
</organism>
<dbReference type="AlphaFoldDB" id="Q3AA43"/>
<protein>
    <submittedName>
        <fullName evidence="1">Uncharacterized protein</fullName>
    </submittedName>
</protein>